<comment type="caution">
    <text evidence="2">The sequence shown here is derived from an EMBL/GenBank/DDBJ whole genome shotgun (WGS) entry which is preliminary data.</text>
</comment>
<dbReference type="AlphaFoldDB" id="A0A370K696"/>
<feature type="domain" description="Bacteriophage T5 Orf172 DNA-binding" evidence="1">
    <location>
        <begin position="191"/>
        <end position="281"/>
    </location>
</feature>
<dbReference type="EMBL" id="QQSY01000003">
    <property type="protein sequence ID" value="RDI98158.1"/>
    <property type="molecule type" value="Genomic_DNA"/>
</dbReference>
<evidence type="ECO:0000313" key="2">
    <source>
        <dbReference type="EMBL" id="RDI98158.1"/>
    </source>
</evidence>
<dbReference type="Proteomes" id="UP000254711">
    <property type="component" value="Unassembled WGS sequence"/>
</dbReference>
<evidence type="ECO:0000259" key="1">
    <source>
        <dbReference type="SMART" id="SM00974"/>
    </source>
</evidence>
<sequence length="286" mass="31525">MRLLLIRPLAIVKADTPIPAPKGFALRVPLRGLPVIYLGLAGHAVRVVRGRLVPLPSQTLLSGRNPSKLLRSAYDPKHAHYGQSLWVRGARILRHSLRLLRETMLTIEQSSFLLHHKVPWDKVMDATGIRKKDYQAFMSSEGLWVAYGVSPCREGGHTLRTRSGHCAQCNPAALAFLRRHDEPGWVYIATSEESGLCKVGTAKDVQARISMLNRIGYGYATDWVACWEVEVDHAGRVESAVHQSLAEYRAVGGYLAPGYGAECTELFDCDADMALDSLNDVLASLG</sequence>
<dbReference type="InterPro" id="IPR018306">
    <property type="entry name" value="Phage_T5_Orf172_DNA-bd"/>
</dbReference>
<accession>A0A370K696</accession>
<dbReference type="Pfam" id="PF10544">
    <property type="entry name" value="T5orf172"/>
    <property type="match status" value="1"/>
</dbReference>
<name>A0A370K696_9GAMM</name>
<protein>
    <submittedName>
        <fullName evidence="2">GIY-YIG nuclease family protein</fullName>
    </submittedName>
</protein>
<organism evidence="2 3">
    <name type="scientific">Dyella solisilvae</name>
    <dbReference type="NCBI Taxonomy" id="1920168"/>
    <lineage>
        <taxon>Bacteria</taxon>
        <taxon>Pseudomonadati</taxon>
        <taxon>Pseudomonadota</taxon>
        <taxon>Gammaproteobacteria</taxon>
        <taxon>Lysobacterales</taxon>
        <taxon>Rhodanobacteraceae</taxon>
        <taxon>Dyella</taxon>
    </lineage>
</organism>
<evidence type="ECO:0000313" key="3">
    <source>
        <dbReference type="Proteomes" id="UP000254711"/>
    </source>
</evidence>
<dbReference type="SMART" id="SM00974">
    <property type="entry name" value="T5orf172"/>
    <property type="match status" value="1"/>
</dbReference>
<gene>
    <name evidence="2" type="ORF">DVT68_13850</name>
</gene>
<keyword evidence="3" id="KW-1185">Reference proteome</keyword>
<reference evidence="2 3" key="1">
    <citation type="submission" date="2018-07" db="EMBL/GenBank/DDBJ databases">
        <title>Dyella solisilvae sp. nov., isolated from the pine and broad-leaved mixed forest soil.</title>
        <authorList>
            <person name="Gao Z."/>
            <person name="Qiu L."/>
        </authorList>
    </citation>
    <scope>NUCLEOTIDE SEQUENCE [LARGE SCALE GENOMIC DNA]</scope>
    <source>
        <strain evidence="2 3">DHG54</strain>
    </source>
</reference>
<proteinExistence type="predicted"/>